<keyword evidence="5 7" id="KW-0472">Membrane</keyword>
<sequence>MSEKSGSWISRMSPRGFELLCVVMLGFGHLCIMTGCDSQAFILESVIHSIHERDPGRINSHAGYYGQATCYLAFVITCLVSPSILYATSAKTTLFIASVCFTSFPLGFLYTNQYYYFFSAALNGVGFALYYTGNGGYLTSHSTRNTIESNVSISWAIGSSCMIVGAGIIALITYLTAGQAPATMDILNSTLNSTVSAQHFERRFSDMEIYLLFSVFALISFIGNVTFLLMPSSDIDNCIESSQKTVAFRDGIHLMYRAFRSPKMFILIPMFMLTGVHTSFWVSIYPTTLTFNSHLAKMIYLPAIYSLGVGLGETIMGMLISFCSKRIPNFGMRPTMFIGCFLTIMYCGLIVISTPASSPMAPTSEKPLLFQPTRLLVFVIALIGGMSDCCLCSVRSVICAINMPNRRDQAFSVSKFYQSIGTCVVFFISPFLNIYYYTIGIPILCVIASFCFFFETRRIKRMEKTMTNMELDQAEQRKKSSKYETLDEEF</sequence>
<keyword evidence="3 7" id="KW-0812">Transmembrane</keyword>
<keyword evidence="4 7" id="KW-1133">Transmembrane helix</keyword>
<evidence type="ECO:0000256" key="5">
    <source>
        <dbReference type="ARBA" id="ARBA00023136"/>
    </source>
</evidence>
<feature type="transmembrane region" description="Helical" evidence="7">
    <location>
        <begin position="114"/>
        <end position="132"/>
    </location>
</feature>
<dbReference type="InterPro" id="IPR036259">
    <property type="entry name" value="MFS_trans_sf"/>
</dbReference>
<feature type="transmembrane region" description="Helical" evidence="7">
    <location>
        <begin position="304"/>
        <end position="323"/>
    </location>
</feature>
<dbReference type="PANTHER" id="PTHR23294">
    <property type="entry name" value="ET TRANSLATION PRODUCT-RELATED"/>
    <property type="match status" value="1"/>
</dbReference>
<evidence type="ECO:0000256" key="6">
    <source>
        <dbReference type="SAM" id="MobiDB-lite"/>
    </source>
</evidence>
<evidence type="ECO:0000256" key="4">
    <source>
        <dbReference type="ARBA" id="ARBA00022989"/>
    </source>
</evidence>
<feature type="transmembrane region" description="Helical" evidence="7">
    <location>
        <begin position="209"/>
        <end position="230"/>
    </location>
</feature>
<dbReference type="PANTHER" id="PTHR23294:SF50">
    <property type="entry name" value="UNC93-LIKE PROTEIN"/>
    <property type="match status" value="1"/>
</dbReference>
<feature type="transmembrane region" description="Helical" evidence="7">
    <location>
        <begin position="92"/>
        <end position="108"/>
    </location>
</feature>
<feature type="transmembrane region" description="Helical" evidence="7">
    <location>
        <begin position="434"/>
        <end position="454"/>
    </location>
</feature>
<feature type="transmembrane region" description="Helical" evidence="7">
    <location>
        <begin position="153"/>
        <end position="175"/>
    </location>
</feature>
<evidence type="ECO:0000256" key="1">
    <source>
        <dbReference type="ARBA" id="ARBA00004141"/>
    </source>
</evidence>
<name>A0A8R1HI55_CAEJA</name>
<evidence type="ECO:0008006" key="10">
    <source>
        <dbReference type="Google" id="ProtNLM"/>
    </source>
</evidence>
<feature type="transmembrane region" description="Helical" evidence="7">
    <location>
        <begin position="375"/>
        <end position="398"/>
    </location>
</feature>
<dbReference type="EnsemblMetazoa" id="CJA02427.1">
    <property type="protein sequence ID" value="CJA02427.1"/>
    <property type="gene ID" value="WBGene00121630"/>
</dbReference>
<dbReference type="GO" id="GO:0016020">
    <property type="term" value="C:membrane"/>
    <property type="evidence" value="ECO:0007669"/>
    <property type="project" value="UniProtKB-SubCell"/>
</dbReference>
<dbReference type="InterPro" id="IPR010291">
    <property type="entry name" value="Ion_channel_UNC-93"/>
</dbReference>
<dbReference type="Pfam" id="PF05978">
    <property type="entry name" value="UNC-93"/>
    <property type="match status" value="1"/>
</dbReference>
<dbReference type="Gene3D" id="1.20.1250.20">
    <property type="entry name" value="MFS general substrate transporter like domains"/>
    <property type="match status" value="1"/>
</dbReference>
<dbReference type="OMA" id="QATCYLA"/>
<protein>
    <recommendedName>
        <fullName evidence="10">Membrane transporter</fullName>
    </recommendedName>
</protein>
<feature type="transmembrane region" description="Helical" evidence="7">
    <location>
        <begin position="264"/>
        <end position="284"/>
    </location>
</feature>
<keyword evidence="9" id="KW-1185">Reference proteome</keyword>
<evidence type="ECO:0000313" key="8">
    <source>
        <dbReference type="EnsemblMetazoa" id="CJA02427.1"/>
    </source>
</evidence>
<feature type="compositionally biased region" description="Basic and acidic residues" evidence="6">
    <location>
        <begin position="474"/>
        <end position="490"/>
    </location>
</feature>
<reference evidence="9" key="1">
    <citation type="submission" date="2010-08" db="EMBL/GenBank/DDBJ databases">
        <authorList>
            <consortium name="Caenorhabditis japonica Sequencing Consortium"/>
            <person name="Wilson R.K."/>
        </authorList>
    </citation>
    <scope>NUCLEOTIDE SEQUENCE [LARGE SCALE GENOMIC DNA]</scope>
    <source>
        <strain evidence="9">DF5081</strain>
    </source>
</reference>
<feature type="transmembrane region" description="Helical" evidence="7">
    <location>
        <begin position="410"/>
        <end position="428"/>
    </location>
</feature>
<accession>A0A8R1HI55</accession>
<comment type="similarity">
    <text evidence="2">Belongs to the unc-93 family.</text>
</comment>
<proteinExistence type="inferred from homology"/>
<evidence type="ECO:0000313" key="9">
    <source>
        <dbReference type="Proteomes" id="UP000005237"/>
    </source>
</evidence>
<feature type="transmembrane region" description="Helical" evidence="7">
    <location>
        <begin position="335"/>
        <end position="355"/>
    </location>
</feature>
<dbReference type="Proteomes" id="UP000005237">
    <property type="component" value="Unassembled WGS sequence"/>
</dbReference>
<evidence type="ECO:0000256" key="2">
    <source>
        <dbReference type="ARBA" id="ARBA00009172"/>
    </source>
</evidence>
<organism evidence="8 9">
    <name type="scientific">Caenorhabditis japonica</name>
    <dbReference type="NCBI Taxonomy" id="281687"/>
    <lineage>
        <taxon>Eukaryota</taxon>
        <taxon>Metazoa</taxon>
        <taxon>Ecdysozoa</taxon>
        <taxon>Nematoda</taxon>
        <taxon>Chromadorea</taxon>
        <taxon>Rhabditida</taxon>
        <taxon>Rhabditina</taxon>
        <taxon>Rhabditomorpha</taxon>
        <taxon>Rhabditoidea</taxon>
        <taxon>Rhabditidae</taxon>
        <taxon>Peloderinae</taxon>
        <taxon>Caenorhabditis</taxon>
    </lineage>
</organism>
<dbReference type="SUPFAM" id="SSF103473">
    <property type="entry name" value="MFS general substrate transporter"/>
    <property type="match status" value="1"/>
</dbReference>
<comment type="subcellular location">
    <subcellularLocation>
        <location evidence="1">Membrane</location>
        <topology evidence="1">Multi-pass membrane protein</topology>
    </subcellularLocation>
</comment>
<feature type="transmembrane region" description="Helical" evidence="7">
    <location>
        <begin position="62"/>
        <end position="80"/>
    </location>
</feature>
<evidence type="ECO:0000256" key="7">
    <source>
        <dbReference type="SAM" id="Phobius"/>
    </source>
</evidence>
<reference evidence="8" key="2">
    <citation type="submission" date="2022-06" db="UniProtKB">
        <authorList>
            <consortium name="EnsemblMetazoa"/>
        </authorList>
    </citation>
    <scope>IDENTIFICATION</scope>
    <source>
        <strain evidence="8">DF5081</strain>
    </source>
</reference>
<dbReference type="AlphaFoldDB" id="A0A8R1HI55"/>
<feature type="region of interest" description="Disordered" evidence="6">
    <location>
        <begin position="471"/>
        <end position="490"/>
    </location>
</feature>
<evidence type="ECO:0000256" key="3">
    <source>
        <dbReference type="ARBA" id="ARBA00022692"/>
    </source>
</evidence>
<dbReference type="InterPro" id="IPR051617">
    <property type="entry name" value="UNC-93-like_regulator"/>
</dbReference>